<organism evidence="3 4">
    <name type="scientific">Durusdinium trenchii</name>
    <dbReference type="NCBI Taxonomy" id="1381693"/>
    <lineage>
        <taxon>Eukaryota</taxon>
        <taxon>Sar</taxon>
        <taxon>Alveolata</taxon>
        <taxon>Dinophyceae</taxon>
        <taxon>Suessiales</taxon>
        <taxon>Symbiodiniaceae</taxon>
        <taxon>Durusdinium</taxon>
    </lineage>
</organism>
<feature type="region of interest" description="Disordered" evidence="2">
    <location>
        <begin position="156"/>
        <end position="200"/>
    </location>
</feature>
<dbReference type="PANTHER" id="PTHR47447">
    <property type="entry name" value="OS03G0856100 PROTEIN"/>
    <property type="match status" value="1"/>
</dbReference>
<proteinExistence type="predicted"/>
<name>A0ABP0NEX1_9DINO</name>
<dbReference type="Proteomes" id="UP001642484">
    <property type="component" value="Unassembled WGS sequence"/>
</dbReference>
<gene>
    <name evidence="3" type="ORF">CCMP2556_LOCUS30643</name>
</gene>
<dbReference type="SUPFAM" id="SSF48452">
    <property type="entry name" value="TPR-like"/>
    <property type="match status" value="1"/>
</dbReference>
<dbReference type="Gene3D" id="1.25.40.10">
    <property type="entry name" value="Tetratricopeptide repeat domain"/>
    <property type="match status" value="3"/>
</dbReference>
<sequence>MSGSYLPEGFEAATSALDRSNVFRRRGNELYSKAREMGKDADPFTNLRGVQESVKLYQSAMVEYGKALQFLPNDHRLFANRALCYKAVEDWVKCREDAQHCIQLNRHYVKGWLLLVKAIWELGRQSEAMQELQNGLKAIPGSRDLLDLQAALTSGCPARSGRSVSPACTPGNTPSVSRSNTPPRASTPPPPPPGAATLPAIDGFGRSTGHLVTRDQEKHKSLRHDRDPMLRTALVALSRRASWIWAVDSLQALQSLHACWTIAPSFLNSILSALDKAARWRLALDSVGWMTLRQIKLDACSFNTVLSACRRQDWIRGSSLLAIFATRSTRIDMVTCSTAISSYADATQWRKATFCMFSMQQKALQGNDVARSAAVHSCRADASWQRAMSLAGALQLSAGYRAVINALMAKCQKHNSWELSAFFLSQLEDTKPMSYTIVMGASPWTFTLRLLHRMRDVSVLVDPVSANAATSALEEGSAWRGSLSLIKGAHFTRLLLGTPAEAVRISAVSHSGLWQAALENRGNMVIATVATQVICNAMVAACERGRSWKWSVAVVRTMPALAMSTDEIGYNSAITACWRARQWPEALYLVQALERSNGLDLASCLLALVALEAAGKWKLVAGCSEAVGQTLFGMWSSRELNPSRLDRRSPDVV</sequence>
<dbReference type="PANTHER" id="PTHR47447:SF17">
    <property type="entry name" value="OS12G0638900 PROTEIN"/>
    <property type="match status" value="1"/>
</dbReference>
<reference evidence="3 4" key="1">
    <citation type="submission" date="2024-02" db="EMBL/GenBank/DDBJ databases">
        <authorList>
            <person name="Chen Y."/>
            <person name="Shah S."/>
            <person name="Dougan E. K."/>
            <person name="Thang M."/>
            <person name="Chan C."/>
        </authorList>
    </citation>
    <scope>NUCLEOTIDE SEQUENCE [LARGE SCALE GENOMIC DNA]</scope>
</reference>
<keyword evidence="1" id="KW-0677">Repeat</keyword>
<feature type="compositionally biased region" description="Pro residues" evidence="2">
    <location>
        <begin position="185"/>
        <end position="194"/>
    </location>
</feature>
<keyword evidence="4" id="KW-1185">Reference proteome</keyword>
<dbReference type="EMBL" id="CAXAMN010021695">
    <property type="protein sequence ID" value="CAK9062325.1"/>
    <property type="molecule type" value="Genomic_DNA"/>
</dbReference>
<protein>
    <submittedName>
        <fullName evidence="3">Uncharacterized protein</fullName>
    </submittedName>
</protein>
<evidence type="ECO:0000313" key="3">
    <source>
        <dbReference type="EMBL" id="CAK9062325.1"/>
    </source>
</evidence>
<accession>A0ABP0NEX1</accession>
<comment type="caution">
    <text evidence="3">The sequence shown here is derived from an EMBL/GenBank/DDBJ whole genome shotgun (WGS) entry which is preliminary data.</text>
</comment>
<evidence type="ECO:0000256" key="1">
    <source>
        <dbReference type="ARBA" id="ARBA00022737"/>
    </source>
</evidence>
<feature type="compositionally biased region" description="Polar residues" evidence="2">
    <location>
        <begin position="170"/>
        <end position="180"/>
    </location>
</feature>
<evidence type="ECO:0000313" key="4">
    <source>
        <dbReference type="Proteomes" id="UP001642484"/>
    </source>
</evidence>
<dbReference type="InterPro" id="IPR011990">
    <property type="entry name" value="TPR-like_helical_dom_sf"/>
</dbReference>
<evidence type="ECO:0000256" key="2">
    <source>
        <dbReference type="SAM" id="MobiDB-lite"/>
    </source>
</evidence>